<gene>
    <name evidence="1" type="primary">62</name>
    <name evidence="1" type="ORF">SEA_HEDWIG_62</name>
</gene>
<keyword evidence="2" id="KW-1185">Reference proteome</keyword>
<protein>
    <submittedName>
        <fullName evidence="1">Uncharacterized protein</fullName>
    </submittedName>
</protein>
<accession>A0A1C9EHY2</accession>
<dbReference type="GeneID" id="29056509"/>
<dbReference type="Proteomes" id="UP000203073">
    <property type="component" value="Segment"/>
</dbReference>
<organism evidence="1 2">
    <name type="scientific">Gordonia phage Hedwig</name>
    <dbReference type="NCBI Taxonomy" id="1887648"/>
    <lineage>
        <taxon>Viruses</taxon>
        <taxon>Duplodnaviria</taxon>
        <taxon>Heunggongvirae</taxon>
        <taxon>Uroviricota</taxon>
        <taxon>Caudoviricetes</taxon>
        <taxon>Hedwigvirus</taxon>
        <taxon>Hedwigvirus hedwig</taxon>
    </lineage>
</organism>
<proteinExistence type="predicted"/>
<evidence type="ECO:0000313" key="2">
    <source>
        <dbReference type="Proteomes" id="UP000203073"/>
    </source>
</evidence>
<dbReference type="OrthoDB" id="23595at10239"/>
<dbReference type="KEGG" id="vg:29056509"/>
<reference evidence="2" key="1">
    <citation type="submission" date="2016-07" db="EMBL/GenBank/DDBJ databases">
        <authorList>
            <person name="Florea S."/>
            <person name="Webb J.S."/>
            <person name="Jaromczyk J."/>
            <person name="Schardl C.L."/>
        </authorList>
    </citation>
    <scope>NUCLEOTIDE SEQUENCE [LARGE SCALE GENOMIC DNA]</scope>
</reference>
<dbReference type="EMBL" id="KX557279">
    <property type="protein sequence ID" value="AON97355.1"/>
    <property type="molecule type" value="Genomic_DNA"/>
</dbReference>
<sequence length="113" mass="13111">MRVTARTRPRQAIQWDGNFHSAEAITRALNGRVIVWMVPRGYEHKLRRHNEFDRSNGHILDHAAAFLAVYRSGSDEAPVRVERGWWFVWDDDDVEVLADAEFDKAYQVSAEAE</sequence>
<dbReference type="RefSeq" id="YP_009289871.1">
    <property type="nucleotide sequence ID" value="NC_031099.1"/>
</dbReference>
<name>A0A1C9EHY2_9CAUD</name>
<evidence type="ECO:0000313" key="1">
    <source>
        <dbReference type="EMBL" id="AON97355.1"/>
    </source>
</evidence>